<evidence type="ECO:0000313" key="1">
    <source>
        <dbReference type="Proteomes" id="UP000046392"/>
    </source>
</evidence>
<dbReference type="Proteomes" id="UP000046392">
    <property type="component" value="Unplaced"/>
</dbReference>
<proteinExistence type="predicted"/>
<dbReference type="AlphaFoldDB" id="A0A0N5BUF1"/>
<reference evidence="2" key="1">
    <citation type="submission" date="2017-02" db="UniProtKB">
        <authorList>
            <consortium name="WormBaseParasite"/>
        </authorList>
    </citation>
    <scope>IDENTIFICATION</scope>
</reference>
<organism evidence="1 2">
    <name type="scientific">Strongyloides papillosus</name>
    <name type="common">Intestinal threadworm</name>
    <dbReference type="NCBI Taxonomy" id="174720"/>
    <lineage>
        <taxon>Eukaryota</taxon>
        <taxon>Metazoa</taxon>
        <taxon>Ecdysozoa</taxon>
        <taxon>Nematoda</taxon>
        <taxon>Chromadorea</taxon>
        <taxon>Rhabditida</taxon>
        <taxon>Tylenchina</taxon>
        <taxon>Panagrolaimomorpha</taxon>
        <taxon>Strongyloidoidea</taxon>
        <taxon>Strongyloididae</taxon>
        <taxon>Strongyloides</taxon>
    </lineage>
</organism>
<evidence type="ECO:0000313" key="2">
    <source>
        <dbReference type="WBParaSite" id="SPAL_0000947200.1"/>
    </source>
</evidence>
<keyword evidence="1" id="KW-1185">Reference proteome</keyword>
<sequence length="444" mass="51759">MVNINIGHNYIISKLYNSTDNSIIFEKYDIVEVKDLRQDYCFVTKIKDDVSEWIPIDVLNSNHIDKLPTPTRNHYSLACHLNPRLSESNLNFHDIFWRTTCNIMRKREVKLSKFIKILSITNKQKVKKNCQYIVKCFLYDCGSKAGRQIVSNIHTISINSATGNNNFLFTKSDIATFLIRSNYNQQEVVLRINIFEVVRNQNNEDIHENIGSIMVNLLNNENKVILQNKAITYFVRKNQTDDIQSNDVSIKISINDVPIGQKGDVDILPDVIICKAEYICLFSIFRNLCAHKLFSLREKSDMGRIGYKKMNNFLYKYFFTDYINDDFIEKFLEIVDNEDIVNHLHLLCIKYGIYKSKNKISSFNEIFKRHIIPLTIVYGINNQIDQNLGSQTSLKNIQQSKLDLARNLDIKDDFDEITFLANQKCKPVNLRNCTFQLCNLHSLD</sequence>
<name>A0A0N5BUF1_STREA</name>
<dbReference type="STRING" id="174720.A0A0N5BUF1"/>
<accession>A0A0N5BUF1</accession>
<protein>
    <submittedName>
        <fullName evidence="2">SH3 domain-containing protein</fullName>
    </submittedName>
</protein>
<dbReference type="WBParaSite" id="SPAL_0000947200.1">
    <property type="protein sequence ID" value="SPAL_0000947200.1"/>
    <property type="gene ID" value="SPAL_0000947200"/>
</dbReference>